<evidence type="ECO:0000313" key="2">
    <source>
        <dbReference type="EMBL" id="MEX0428814.1"/>
    </source>
</evidence>
<keyword evidence="3" id="KW-1185">Reference proteome</keyword>
<dbReference type="Proteomes" id="UP001556631">
    <property type="component" value="Unassembled WGS sequence"/>
</dbReference>
<reference evidence="2 3" key="1">
    <citation type="submission" date="2024-07" db="EMBL/GenBank/DDBJ databases">
        <authorList>
            <person name="Lee S."/>
            <person name="Kang M."/>
        </authorList>
    </citation>
    <scope>NUCLEOTIDE SEQUENCE [LARGE SCALE GENOMIC DNA]</scope>
    <source>
        <strain evidence="2 3">DS6</strain>
    </source>
</reference>
<dbReference type="RefSeq" id="WP_367994784.1">
    <property type="nucleotide sequence ID" value="NZ_JBFPJR010000027.1"/>
</dbReference>
<organism evidence="2 3">
    <name type="scientific">Nocardioides eburneus</name>
    <dbReference type="NCBI Taxonomy" id="3231482"/>
    <lineage>
        <taxon>Bacteria</taxon>
        <taxon>Bacillati</taxon>
        <taxon>Actinomycetota</taxon>
        <taxon>Actinomycetes</taxon>
        <taxon>Propionibacteriales</taxon>
        <taxon>Nocardioidaceae</taxon>
        <taxon>Nocardioides</taxon>
    </lineage>
</organism>
<comment type="caution">
    <text evidence="2">The sequence shown here is derived from an EMBL/GenBank/DDBJ whole genome shotgun (WGS) entry which is preliminary data.</text>
</comment>
<keyword evidence="1" id="KW-0472">Membrane</keyword>
<evidence type="ECO:0008006" key="4">
    <source>
        <dbReference type="Google" id="ProtNLM"/>
    </source>
</evidence>
<evidence type="ECO:0000313" key="3">
    <source>
        <dbReference type="Proteomes" id="UP001556631"/>
    </source>
</evidence>
<accession>A0ABV3T0T8</accession>
<keyword evidence="1" id="KW-0812">Transmembrane</keyword>
<sequence>MSGSYFGAIVGLVVAAMFVPFAVVAARAQKKASAEQAAAGAGADLKRPAMEPGLLARKKLGVRACGGIVVFCALFVVLGLAGQVWPEAISFGLLGAFVLWILLRLRNQIRAAEMPAERTVER</sequence>
<keyword evidence="1" id="KW-1133">Transmembrane helix</keyword>
<feature type="transmembrane region" description="Helical" evidence="1">
    <location>
        <begin position="6"/>
        <end position="26"/>
    </location>
</feature>
<proteinExistence type="predicted"/>
<dbReference type="EMBL" id="JBFPJR010000027">
    <property type="protein sequence ID" value="MEX0428814.1"/>
    <property type="molecule type" value="Genomic_DNA"/>
</dbReference>
<feature type="transmembrane region" description="Helical" evidence="1">
    <location>
        <begin position="88"/>
        <end position="105"/>
    </location>
</feature>
<protein>
    <recommendedName>
        <fullName evidence="4">Transmembrane protein</fullName>
    </recommendedName>
</protein>
<name>A0ABV3T0T8_9ACTN</name>
<evidence type="ECO:0000256" key="1">
    <source>
        <dbReference type="SAM" id="Phobius"/>
    </source>
</evidence>
<gene>
    <name evidence="2" type="ORF">AB3X52_14400</name>
</gene>
<feature type="transmembrane region" description="Helical" evidence="1">
    <location>
        <begin position="60"/>
        <end position="82"/>
    </location>
</feature>